<protein>
    <submittedName>
        <fullName evidence="1">Uncharacterized protein</fullName>
    </submittedName>
</protein>
<organism evidence="1 2">
    <name type="scientific">Lasiodiplodia mahajangana</name>
    <dbReference type="NCBI Taxonomy" id="1108764"/>
    <lineage>
        <taxon>Eukaryota</taxon>
        <taxon>Fungi</taxon>
        <taxon>Dikarya</taxon>
        <taxon>Ascomycota</taxon>
        <taxon>Pezizomycotina</taxon>
        <taxon>Dothideomycetes</taxon>
        <taxon>Dothideomycetes incertae sedis</taxon>
        <taxon>Botryosphaeriales</taxon>
        <taxon>Botryosphaeriaceae</taxon>
        <taxon>Lasiodiplodia</taxon>
    </lineage>
</organism>
<proteinExistence type="predicted"/>
<gene>
    <name evidence="1" type="ORF">O1611_g383</name>
</gene>
<evidence type="ECO:0000313" key="1">
    <source>
        <dbReference type="EMBL" id="KAJ8133241.1"/>
    </source>
</evidence>
<name>A0ACC2K0L1_9PEZI</name>
<keyword evidence="2" id="KW-1185">Reference proteome</keyword>
<dbReference type="EMBL" id="JAPUUL010000029">
    <property type="protein sequence ID" value="KAJ8133241.1"/>
    <property type="molecule type" value="Genomic_DNA"/>
</dbReference>
<accession>A0ACC2K0L1</accession>
<sequence>MSIARLQASLAQATNEVTVAAANINFDFCLVNFEAPKEYRPLGERLSSWRKQDAEYGESHVTARRLAALFDGVCSDTPKLIKAYGERASEISKQAINQESKCYSASLFGAYAGVDATSIWAAATSSGDKMPSAIHVHLLACMLASMFDAAEATSIWVELVEERRKTIAANWERGEKMPFSMAAAAVQQGIPRSELAKWDSSARAWLQTADFVMRKKQTQLRLILRNVSLSMGSETTVYLSVVDTWKKTLTTVERLVSGVPQEVQDGSAILGLAAWHIYPDITVFGGQSVEVLMDDPLVATGGILSLGCSPSATTPITLYPGDYFCHFWQDLRSGDLFWETVLGV</sequence>
<reference evidence="1" key="1">
    <citation type="submission" date="2022-12" db="EMBL/GenBank/DDBJ databases">
        <title>Genome Sequence of Lasiodiplodia mahajangana.</title>
        <authorList>
            <person name="Buettner E."/>
        </authorList>
    </citation>
    <scope>NUCLEOTIDE SEQUENCE</scope>
    <source>
        <strain evidence="1">VT137</strain>
    </source>
</reference>
<evidence type="ECO:0000313" key="2">
    <source>
        <dbReference type="Proteomes" id="UP001153332"/>
    </source>
</evidence>
<dbReference type="Proteomes" id="UP001153332">
    <property type="component" value="Unassembled WGS sequence"/>
</dbReference>
<comment type="caution">
    <text evidence="1">The sequence shown here is derived from an EMBL/GenBank/DDBJ whole genome shotgun (WGS) entry which is preliminary data.</text>
</comment>